<evidence type="ECO:0000313" key="2">
    <source>
        <dbReference type="Proteomes" id="UP001352263"/>
    </source>
</evidence>
<reference evidence="1 2" key="1">
    <citation type="submission" date="2023-10" db="EMBL/GenBank/DDBJ databases">
        <title>Noviherbaspirillum sp. CPCC 100848 genome assembly.</title>
        <authorList>
            <person name="Li X.Y."/>
            <person name="Fang X.M."/>
        </authorList>
    </citation>
    <scope>NUCLEOTIDE SEQUENCE [LARGE SCALE GENOMIC DNA]</scope>
    <source>
        <strain evidence="1 2">CPCC 100848</strain>
    </source>
</reference>
<accession>A0ABU6J6Y4</accession>
<dbReference type="SUPFAM" id="SSF74650">
    <property type="entry name" value="Galactose mutarotase-like"/>
    <property type="match status" value="1"/>
</dbReference>
<dbReference type="InterPro" id="IPR011013">
    <property type="entry name" value="Gal_mutarotase_sf_dom"/>
</dbReference>
<evidence type="ECO:0000313" key="1">
    <source>
        <dbReference type="EMBL" id="MEC4719407.1"/>
    </source>
</evidence>
<keyword evidence="2" id="KW-1185">Reference proteome</keyword>
<dbReference type="EMBL" id="JAWIIV010000006">
    <property type="protein sequence ID" value="MEC4719407.1"/>
    <property type="molecule type" value="Genomic_DNA"/>
</dbReference>
<proteinExistence type="predicted"/>
<dbReference type="CDD" id="cd09021">
    <property type="entry name" value="Aldose_epim_Ec_YphB"/>
    <property type="match status" value="1"/>
</dbReference>
<dbReference type="Gene3D" id="2.70.98.10">
    <property type="match status" value="1"/>
</dbReference>
<protein>
    <submittedName>
        <fullName evidence="1">Aldose 1-epimerase</fullName>
    </submittedName>
</protein>
<gene>
    <name evidence="1" type="ORF">RY831_09615</name>
</gene>
<dbReference type="InterPro" id="IPR014718">
    <property type="entry name" value="GH-type_carb-bd"/>
</dbReference>
<dbReference type="Proteomes" id="UP001352263">
    <property type="component" value="Unassembled WGS sequence"/>
</dbReference>
<dbReference type="RefSeq" id="WP_326506123.1">
    <property type="nucleotide sequence ID" value="NZ_JAWIIV010000006.1"/>
</dbReference>
<comment type="caution">
    <text evidence="1">The sequence shown here is derived from an EMBL/GenBank/DDBJ whole genome shotgun (WGS) entry which is preliminary data.</text>
</comment>
<sequence length="299" mass="33684">MNTDTLTLESDQQRLRLVPEYGGGVIGWDWKLDGQWSPLFRPWNGESEDRYTLSCFPLVPWSNRITGGGFEHEGVFHALRLNRTGESYPIHGDGWLQSWQVSERASDRIKLALESDKFDGNPYHYRSTQTFLLLPDGLQIDLTVTHLGPGSLPYGLGLHPYFMRNAQTRFMARAEGVWLSGDDPIPVEHVTNFPESFDYNTPAPLEGPMIDHCFSGWNGKAVIEYPDRALTLTMVMPDCNGYSLMYRPPGYDFFCFEPITHPIDAFHMPEQPGLAILGHGDSLALRAKFLVSGANLSQS</sequence>
<organism evidence="1 2">
    <name type="scientific">Noviherbaspirillum album</name>
    <dbReference type="NCBI Taxonomy" id="3080276"/>
    <lineage>
        <taxon>Bacteria</taxon>
        <taxon>Pseudomonadati</taxon>
        <taxon>Pseudomonadota</taxon>
        <taxon>Betaproteobacteria</taxon>
        <taxon>Burkholderiales</taxon>
        <taxon>Oxalobacteraceae</taxon>
        <taxon>Noviherbaspirillum</taxon>
    </lineage>
</organism>
<dbReference type="Pfam" id="PF01263">
    <property type="entry name" value="Aldose_epim"/>
    <property type="match status" value="1"/>
</dbReference>
<name>A0ABU6J6Y4_9BURK</name>
<dbReference type="InterPro" id="IPR008183">
    <property type="entry name" value="Aldose_1/G6P_1-epimerase"/>
</dbReference>